<dbReference type="GO" id="GO:0000338">
    <property type="term" value="P:protein deneddylation"/>
    <property type="evidence" value="ECO:0007669"/>
    <property type="project" value="InterPro"/>
</dbReference>
<comment type="function">
    <text evidence="2">Component of the COP9 signalosome complex (CSN), a complex involved in various cellular and developmental processes.</text>
</comment>
<gene>
    <name evidence="4" type="primary">COPS6</name>
    <name evidence="4" type="ORF">HK100_008960</name>
</gene>
<keyword evidence="2" id="KW-0736">Signalosome</keyword>
<comment type="caution">
    <text evidence="4">The sequence shown here is derived from an EMBL/GenBank/DDBJ whole genome shotgun (WGS) entry which is preliminary data.</text>
</comment>
<dbReference type="EMBL" id="JADGJH010000448">
    <property type="protein sequence ID" value="KAJ3128811.1"/>
    <property type="molecule type" value="Genomic_DNA"/>
</dbReference>
<keyword evidence="5" id="KW-1185">Reference proteome</keyword>
<keyword evidence="2" id="KW-0963">Cytoplasm</keyword>
<keyword evidence="2" id="KW-0539">Nucleus</keyword>
<evidence type="ECO:0000259" key="3">
    <source>
        <dbReference type="Pfam" id="PF13012"/>
    </source>
</evidence>
<dbReference type="GO" id="GO:0005737">
    <property type="term" value="C:cytoplasm"/>
    <property type="evidence" value="ECO:0007669"/>
    <property type="project" value="UniProtKB-SubCell"/>
</dbReference>
<dbReference type="InterPro" id="IPR024969">
    <property type="entry name" value="EIF3F/CSN6-like_C"/>
</dbReference>
<organism evidence="4 5">
    <name type="scientific">Physocladia obscura</name>
    <dbReference type="NCBI Taxonomy" id="109957"/>
    <lineage>
        <taxon>Eukaryota</taxon>
        <taxon>Fungi</taxon>
        <taxon>Fungi incertae sedis</taxon>
        <taxon>Chytridiomycota</taxon>
        <taxon>Chytridiomycota incertae sedis</taxon>
        <taxon>Chytridiomycetes</taxon>
        <taxon>Chytridiales</taxon>
        <taxon>Chytriomycetaceae</taxon>
        <taxon>Physocladia</taxon>
    </lineage>
</organism>
<feature type="domain" description="EIF3F/CSN6-like C-terminal" evidence="3">
    <location>
        <begin position="119"/>
        <end position="229"/>
    </location>
</feature>
<dbReference type="InterPro" id="IPR033859">
    <property type="entry name" value="MPN_CSN6"/>
</dbReference>
<sequence length="232" mass="26275">MKAPARDTQPQRSLYSYAHAVARRRFKSKQNKLIRQVFPKYDLLGWYSIGTHPTESDMAVHKQILNHNESPLFIQLNPLINPSLAKDLPLHVYESVVDLVDGSNTHKFAKQKYKIETGEAERIALDHVATASNQDSDRGSTLIANLTTQRNAIKMLHSRIQILKAYVRDVENGTIPRDHELMRQIASICQRLPAMNSTEFQQKILSDYNDILLGSYLAAITKGASAINEPRN</sequence>
<dbReference type="Proteomes" id="UP001211907">
    <property type="component" value="Unassembled WGS sequence"/>
</dbReference>
<protein>
    <recommendedName>
        <fullName evidence="2">COP9 signalosome complex subunit 6</fullName>
    </recommendedName>
</protein>
<dbReference type="GO" id="GO:0008180">
    <property type="term" value="C:COP9 signalosome"/>
    <property type="evidence" value="ECO:0007669"/>
    <property type="project" value="UniProtKB-UniRule"/>
</dbReference>
<evidence type="ECO:0000256" key="2">
    <source>
        <dbReference type="RuleBase" id="RU367006"/>
    </source>
</evidence>
<evidence type="ECO:0000313" key="5">
    <source>
        <dbReference type="Proteomes" id="UP001211907"/>
    </source>
</evidence>
<dbReference type="CDD" id="cd08063">
    <property type="entry name" value="MPN_CSN6"/>
    <property type="match status" value="1"/>
</dbReference>
<proteinExistence type="inferred from homology"/>
<evidence type="ECO:0000256" key="1">
    <source>
        <dbReference type="ARBA" id="ARBA00010893"/>
    </source>
</evidence>
<dbReference type="Pfam" id="PF13012">
    <property type="entry name" value="MitMem_reg"/>
    <property type="match status" value="1"/>
</dbReference>
<dbReference type="AlphaFoldDB" id="A0AAD5T3S0"/>
<accession>A0AAD5T3S0</accession>
<dbReference type="PANTHER" id="PTHR10540:SF8">
    <property type="entry name" value="COP9 SIGNALOSOME COMPLEX SUBUNIT 6"/>
    <property type="match status" value="1"/>
</dbReference>
<reference evidence="4" key="1">
    <citation type="submission" date="2020-05" db="EMBL/GenBank/DDBJ databases">
        <title>Phylogenomic resolution of chytrid fungi.</title>
        <authorList>
            <person name="Stajich J.E."/>
            <person name="Amses K."/>
            <person name="Simmons R."/>
            <person name="Seto K."/>
            <person name="Myers J."/>
            <person name="Bonds A."/>
            <person name="Quandt C.A."/>
            <person name="Barry K."/>
            <person name="Liu P."/>
            <person name="Grigoriev I."/>
            <person name="Longcore J.E."/>
            <person name="James T.Y."/>
        </authorList>
    </citation>
    <scope>NUCLEOTIDE SEQUENCE</scope>
    <source>
        <strain evidence="4">JEL0513</strain>
    </source>
</reference>
<dbReference type="PANTHER" id="PTHR10540">
    <property type="entry name" value="EUKARYOTIC TRANSLATION INITIATION FACTOR 3 SUBUNIT F-RELATED"/>
    <property type="match status" value="1"/>
</dbReference>
<comment type="similarity">
    <text evidence="1 2">Belongs to the peptidase M67A family. CSN6 subfamily.</text>
</comment>
<evidence type="ECO:0000313" key="4">
    <source>
        <dbReference type="EMBL" id="KAJ3128811.1"/>
    </source>
</evidence>
<comment type="subcellular location">
    <subcellularLocation>
        <location evidence="2">Cytoplasm</location>
    </subcellularLocation>
    <subcellularLocation>
        <location evidence="2">Nucleus</location>
    </subcellularLocation>
</comment>
<dbReference type="Gene3D" id="3.40.140.10">
    <property type="entry name" value="Cytidine Deaminase, domain 2"/>
    <property type="match status" value="1"/>
</dbReference>
<name>A0AAD5T3S0_9FUNG</name>